<dbReference type="InterPro" id="IPR019410">
    <property type="entry name" value="Methyltransf_16"/>
</dbReference>
<dbReference type="Gene3D" id="3.40.50.150">
    <property type="entry name" value="Vaccinia Virus protein VP39"/>
    <property type="match status" value="1"/>
</dbReference>
<proteinExistence type="predicted"/>
<comment type="caution">
    <text evidence="2">The sequence shown here is derived from an EMBL/GenBank/DDBJ whole genome shotgun (WGS) entry which is preliminary data.</text>
</comment>
<dbReference type="AlphaFoldDB" id="A0A843WW90"/>
<accession>A0A843WW90</accession>
<organism evidence="2 3">
    <name type="scientific">Colocasia esculenta</name>
    <name type="common">Wild taro</name>
    <name type="synonym">Arum esculentum</name>
    <dbReference type="NCBI Taxonomy" id="4460"/>
    <lineage>
        <taxon>Eukaryota</taxon>
        <taxon>Viridiplantae</taxon>
        <taxon>Streptophyta</taxon>
        <taxon>Embryophyta</taxon>
        <taxon>Tracheophyta</taxon>
        <taxon>Spermatophyta</taxon>
        <taxon>Magnoliopsida</taxon>
        <taxon>Liliopsida</taxon>
        <taxon>Araceae</taxon>
        <taxon>Aroideae</taxon>
        <taxon>Colocasieae</taxon>
        <taxon>Colocasia</taxon>
    </lineage>
</organism>
<dbReference type="InterPro" id="IPR029063">
    <property type="entry name" value="SAM-dependent_MTases_sf"/>
</dbReference>
<protein>
    <submittedName>
        <fullName evidence="2">Uncharacterized protein</fullName>
    </submittedName>
</protein>
<evidence type="ECO:0000313" key="3">
    <source>
        <dbReference type="Proteomes" id="UP000652761"/>
    </source>
</evidence>
<dbReference type="EMBL" id="NMUH01004391">
    <property type="protein sequence ID" value="MQM09481.1"/>
    <property type="molecule type" value="Genomic_DNA"/>
</dbReference>
<feature type="region of interest" description="Disordered" evidence="1">
    <location>
        <begin position="67"/>
        <end position="97"/>
    </location>
</feature>
<evidence type="ECO:0000313" key="2">
    <source>
        <dbReference type="EMBL" id="MQM09481.1"/>
    </source>
</evidence>
<sequence>MATETKEEVVAAAAAADAMEQVMQMGSYAEEVRLLNDPVAEILGEKVIYVLVGAGLRYPCYGEEQSRGDRGCDVGQQSHTGQVPGERRRCGEASSSGKEGHRARLRCVAALLGDQVMLTDLPDKLRLLKKNVEVNVKGRNARGSAEICELTWGDERDSELIEPPPEFDAMVDLLSTLRQLSGSYTIIFLAGELQYDVVLEYFLEAIVEDFLIGHVDQTQWHCEYRSHRVAVLVLVKKPHKIEE</sequence>
<dbReference type="Pfam" id="PF10294">
    <property type="entry name" value="Methyltransf_16"/>
    <property type="match status" value="1"/>
</dbReference>
<keyword evidence="3" id="KW-1185">Reference proteome</keyword>
<evidence type="ECO:0000256" key="1">
    <source>
        <dbReference type="SAM" id="MobiDB-lite"/>
    </source>
</evidence>
<name>A0A843WW90_COLES</name>
<gene>
    <name evidence="2" type="ORF">Taro_042356</name>
</gene>
<dbReference type="OrthoDB" id="413520at2759"/>
<dbReference type="Proteomes" id="UP000652761">
    <property type="component" value="Unassembled WGS sequence"/>
</dbReference>
<reference evidence="2" key="1">
    <citation type="submission" date="2017-07" db="EMBL/GenBank/DDBJ databases">
        <title>Taro Niue Genome Assembly and Annotation.</title>
        <authorList>
            <person name="Atibalentja N."/>
            <person name="Keating K."/>
            <person name="Fields C.J."/>
        </authorList>
    </citation>
    <scope>NUCLEOTIDE SEQUENCE</scope>
    <source>
        <strain evidence="2">Niue_2</strain>
        <tissue evidence="2">Leaf</tissue>
    </source>
</reference>